<protein>
    <submittedName>
        <fullName evidence="2">Uncharacterized protein</fullName>
    </submittedName>
</protein>
<evidence type="ECO:0000313" key="3">
    <source>
        <dbReference type="Proteomes" id="UP000280501"/>
    </source>
</evidence>
<proteinExistence type="predicted"/>
<accession>A0A3N4ZAH0</accession>
<name>A0A3N4ZAH0_9MICO</name>
<keyword evidence="3" id="KW-1185">Reference proteome</keyword>
<dbReference type="OrthoDB" id="5148613at2"/>
<dbReference type="AlphaFoldDB" id="A0A3N4ZAH0"/>
<comment type="caution">
    <text evidence="2">The sequence shown here is derived from an EMBL/GenBank/DDBJ whole genome shotgun (WGS) entry which is preliminary data.</text>
</comment>
<dbReference type="Proteomes" id="UP000280501">
    <property type="component" value="Unassembled WGS sequence"/>
</dbReference>
<evidence type="ECO:0000313" key="2">
    <source>
        <dbReference type="EMBL" id="RPF22422.1"/>
    </source>
</evidence>
<feature type="region of interest" description="Disordered" evidence="1">
    <location>
        <begin position="1"/>
        <end position="22"/>
    </location>
</feature>
<reference evidence="2 3" key="1">
    <citation type="submission" date="2018-11" db="EMBL/GenBank/DDBJ databases">
        <title>Sequencing the genomes of 1000 actinobacteria strains.</title>
        <authorList>
            <person name="Klenk H.-P."/>
        </authorList>
    </citation>
    <scope>NUCLEOTIDE SEQUENCE [LARGE SCALE GENOMIC DNA]</scope>
    <source>
        <strain evidence="2 3">DSM 15700</strain>
    </source>
</reference>
<organism evidence="2 3">
    <name type="scientific">Myceligenerans xiligouense</name>
    <dbReference type="NCBI Taxonomy" id="253184"/>
    <lineage>
        <taxon>Bacteria</taxon>
        <taxon>Bacillati</taxon>
        <taxon>Actinomycetota</taxon>
        <taxon>Actinomycetes</taxon>
        <taxon>Micrococcales</taxon>
        <taxon>Promicromonosporaceae</taxon>
        <taxon>Myceligenerans</taxon>
    </lineage>
</organism>
<dbReference type="EMBL" id="RKQZ01000001">
    <property type="protein sequence ID" value="RPF22422.1"/>
    <property type="molecule type" value="Genomic_DNA"/>
</dbReference>
<evidence type="ECO:0000256" key="1">
    <source>
        <dbReference type="SAM" id="MobiDB-lite"/>
    </source>
</evidence>
<dbReference type="RefSeq" id="WP_123815337.1">
    <property type="nucleotide sequence ID" value="NZ_RKQZ01000001.1"/>
</dbReference>
<gene>
    <name evidence="2" type="ORF">EDD34_3082</name>
</gene>
<sequence>MGDAIAAGAEVRVTGASSTEHGAEGVVKTIRRGWAGMEAVVESPGLLRKREFTVPLMDLSRK</sequence>